<dbReference type="Gene3D" id="1.10.287.950">
    <property type="entry name" value="Methyl-accepting chemotaxis protein"/>
    <property type="match status" value="1"/>
</dbReference>
<dbReference type="InterPro" id="IPR024478">
    <property type="entry name" value="HlyB_4HB_MCP"/>
</dbReference>
<feature type="domain" description="Methyl-accepting transducer" evidence="9">
    <location>
        <begin position="305"/>
        <end position="541"/>
    </location>
</feature>
<keyword evidence="8" id="KW-0812">Transmembrane</keyword>
<dbReference type="PROSITE" id="PS50111">
    <property type="entry name" value="CHEMOTAXIS_TRANSDUC_2"/>
    <property type="match status" value="1"/>
</dbReference>
<dbReference type="Proteomes" id="UP000244184">
    <property type="component" value="Unassembled WGS sequence"/>
</dbReference>
<dbReference type="GO" id="GO:0007165">
    <property type="term" value="P:signal transduction"/>
    <property type="evidence" value="ECO:0007669"/>
    <property type="project" value="UniProtKB-KW"/>
</dbReference>
<keyword evidence="8" id="KW-1133">Transmembrane helix</keyword>
<organism evidence="11 12">
    <name type="scientific">Paenibacillus elgii</name>
    <dbReference type="NCBI Taxonomy" id="189691"/>
    <lineage>
        <taxon>Bacteria</taxon>
        <taxon>Bacillati</taxon>
        <taxon>Bacillota</taxon>
        <taxon>Bacilli</taxon>
        <taxon>Bacillales</taxon>
        <taxon>Paenibacillaceae</taxon>
        <taxon>Paenibacillus</taxon>
    </lineage>
</organism>
<dbReference type="Pfam" id="PF00672">
    <property type="entry name" value="HAMP"/>
    <property type="match status" value="1"/>
</dbReference>
<reference evidence="11 12" key="1">
    <citation type="submission" date="2018-03" db="EMBL/GenBank/DDBJ databases">
        <title>Genome sequence of Paenibacillus elgii strain AC13 an antimicrobial compound producing bacteria.</title>
        <authorList>
            <person name="Kurokawa A.S."/>
            <person name="Araujo J.F."/>
            <person name="Costa R.A."/>
            <person name="Ortega D.B."/>
            <person name="Pires A.S."/>
            <person name="Pappas G.J.Jr."/>
            <person name="Franco O.L."/>
            <person name="Barreto C."/>
            <person name="Magalhaes B.S."/>
            <person name="Kruger R.H."/>
        </authorList>
    </citation>
    <scope>NUCLEOTIDE SEQUENCE [LARGE SCALE GENOMIC DNA]</scope>
    <source>
        <strain evidence="11 12">AC13</strain>
    </source>
</reference>
<keyword evidence="2" id="KW-1003">Cell membrane</keyword>
<sequence>MNTTKERNIMGKHHFMLSVGRKLFLSFLLLILLLAGFGLTSLGRGAKMQAKTEEIAGDWLSGVGIANNVNYLTEHVLVLQYKILTNPEVAKKQQYIQEADATFAEIDKQLDLYSETLVGDEDHEDRITMEQLRMKWNGYKEVYDRTVTLGKQIDLVRGAVKQEKELTAMMTQSQQTYDEMQKLLNKLIKINNDGAKIATQESGQIYQSTIQLTIGMIVISVIIGIALVIVMIRIISRPVKLVSEALHRVAGGDLTVEPLAVKQKDEIGSLVVSLNDMVAHLKMTVMQIQEASTTVAASSEELQASSEQNTIATKTVTLSIQEMASGTESQLMRSDETGRAMEEMAAGIQRIAETTSDVSELSQESAVQAQHGNDAIRAARGRMNALSDSVGQASTDIKTLETHSVNVGGILQIINDIASQTGLLALNASIEAARAGEHGQGFAVVANEVKKLAQQSGEAVQSISDIISQIQTDTSKAVLTMNRSLAEVRIGLQAVTEADDAFQQITRTANDVSGKIQEVAAAAEEMAASSEQVSASASEMSQIARHGAESAQTIAATTEEQLASAEEIASSAESLSRTAQDLSELVNRFKL</sequence>
<evidence type="ECO:0008006" key="13">
    <source>
        <dbReference type="Google" id="ProtNLM"/>
    </source>
</evidence>
<accession>A0A2T6FZY1</accession>
<dbReference type="SUPFAM" id="SSF58104">
    <property type="entry name" value="Methyl-accepting chemotaxis protein (MCP) signaling domain"/>
    <property type="match status" value="1"/>
</dbReference>
<evidence type="ECO:0000259" key="10">
    <source>
        <dbReference type="PROSITE" id="PS50885"/>
    </source>
</evidence>
<protein>
    <recommendedName>
        <fullName evidence="13">Methyl-accepting chemotaxis protein</fullName>
    </recommendedName>
</protein>
<evidence type="ECO:0000313" key="12">
    <source>
        <dbReference type="Proteomes" id="UP000244184"/>
    </source>
</evidence>
<dbReference type="InterPro" id="IPR004089">
    <property type="entry name" value="MCPsignal_dom"/>
</dbReference>
<evidence type="ECO:0000256" key="2">
    <source>
        <dbReference type="ARBA" id="ARBA00022475"/>
    </source>
</evidence>
<evidence type="ECO:0000313" key="11">
    <source>
        <dbReference type="EMBL" id="PUA37445.1"/>
    </source>
</evidence>
<keyword evidence="3 8" id="KW-0472">Membrane</keyword>
<dbReference type="PANTHER" id="PTHR32089:SF112">
    <property type="entry name" value="LYSOZYME-LIKE PROTEIN-RELATED"/>
    <property type="match status" value="1"/>
</dbReference>
<dbReference type="Pfam" id="PF12729">
    <property type="entry name" value="4HB_MCP_1"/>
    <property type="match status" value="1"/>
</dbReference>
<proteinExistence type="inferred from homology"/>
<feature type="domain" description="HAMP" evidence="10">
    <location>
        <begin position="233"/>
        <end position="286"/>
    </location>
</feature>
<evidence type="ECO:0000256" key="3">
    <source>
        <dbReference type="ARBA" id="ARBA00023136"/>
    </source>
</evidence>
<dbReference type="Pfam" id="PF00015">
    <property type="entry name" value="MCPsignal"/>
    <property type="match status" value="1"/>
</dbReference>
<dbReference type="CDD" id="cd11386">
    <property type="entry name" value="MCP_signal"/>
    <property type="match status" value="1"/>
</dbReference>
<feature type="compositionally biased region" description="Low complexity" evidence="7">
    <location>
        <begin position="530"/>
        <end position="541"/>
    </location>
</feature>
<evidence type="ECO:0000256" key="4">
    <source>
        <dbReference type="ARBA" id="ARBA00023224"/>
    </source>
</evidence>
<dbReference type="SMART" id="SM00304">
    <property type="entry name" value="HAMP"/>
    <property type="match status" value="1"/>
</dbReference>
<name>A0A2T6FZY1_9BACL</name>
<comment type="caution">
    <text evidence="11">The sequence shown here is derived from an EMBL/GenBank/DDBJ whole genome shotgun (WGS) entry which is preliminary data.</text>
</comment>
<evidence type="ECO:0000256" key="8">
    <source>
        <dbReference type="SAM" id="Phobius"/>
    </source>
</evidence>
<gene>
    <name evidence="11" type="ORF">C8Z91_19030</name>
</gene>
<dbReference type="AlphaFoldDB" id="A0A2T6FZY1"/>
<feature type="transmembrane region" description="Helical" evidence="8">
    <location>
        <begin position="212"/>
        <end position="232"/>
    </location>
</feature>
<dbReference type="SMART" id="SM00283">
    <property type="entry name" value="MA"/>
    <property type="match status" value="1"/>
</dbReference>
<dbReference type="Gene3D" id="6.10.340.10">
    <property type="match status" value="1"/>
</dbReference>
<dbReference type="PROSITE" id="PS50885">
    <property type="entry name" value="HAMP"/>
    <property type="match status" value="1"/>
</dbReference>
<comment type="subcellular location">
    <subcellularLocation>
        <location evidence="1">Cell membrane</location>
    </subcellularLocation>
</comment>
<dbReference type="InterPro" id="IPR003660">
    <property type="entry name" value="HAMP_dom"/>
</dbReference>
<dbReference type="EMBL" id="PYHP01000050">
    <property type="protein sequence ID" value="PUA37445.1"/>
    <property type="molecule type" value="Genomic_DNA"/>
</dbReference>
<feature type="region of interest" description="Disordered" evidence="7">
    <location>
        <begin position="530"/>
        <end position="552"/>
    </location>
</feature>
<keyword evidence="4 6" id="KW-0807">Transducer</keyword>
<dbReference type="GO" id="GO:0005886">
    <property type="term" value="C:plasma membrane"/>
    <property type="evidence" value="ECO:0007669"/>
    <property type="project" value="UniProtKB-SubCell"/>
</dbReference>
<comment type="similarity">
    <text evidence="5">Belongs to the methyl-accepting chemotaxis (MCP) protein family.</text>
</comment>
<evidence type="ECO:0000256" key="1">
    <source>
        <dbReference type="ARBA" id="ARBA00004236"/>
    </source>
</evidence>
<dbReference type="CDD" id="cd06225">
    <property type="entry name" value="HAMP"/>
    <property type="match status" value="1"/>
</dbReference>
<evidence type="ECO:0000256" key="5">
    <source>
        <dbReference type="ARBA" id="ARBA00029447"/>
    </source>
</evidence>
<evidence type="ECO:0000256" key="6">
    <source>
        <dbReference type="PROSITE-ProRule" id="PRU00284"/>
    </source>
</evidence>
<dbReference type="PANTHER" id="PTHR32089">
    <property type="entry name" value="METHYL-ACCEPTING CHEMOTAXIS PROTEIN MCPB"/>
    <property type="match status" value="1"/>
</dbReference>
<evidence type="ECO:0000259" key="9">
    <source>
        <dbReference type="PROSITE" id="PS50111"/>
    </source>
</evidence>
<evidence type="ECO:0000256" key="7">
    <source>
        <dbReference type="SAM" id="MobiDB-lite"/>
    </source>
</evidence>